<keyword evidence="6" id="KW-1185">Reference proteome</keyword>
<feature type="chain" id="PRO_5026272949" evidence="3">
    <location>
        <begin position="34"/>
        <end position="110"/>
    </location>
</feature>
<dbReference type="RefSeq" id="WP_154790462.1">
    <property type="nucleotide sequence ID" value="NZ_WMBB01000012.1"/>
</dbReference>
<dbReference type="Gene3D" id="1.10.530.10">
    <property type="match status" value="1"/>
</dbReference>
<keyword evidence="2" id="KW-0378">Hydrolase</keyword>
<keyword evidence="3" id="KW-0732">Signal</keyword>
<accession>A0A6I3L418</accession>
<sequence length="110" mass="11661">MIGQRSFRRPAHVLALAIGITVLTCGPAATALAAQWHDWDAVVQCEAGGDWNADTGNGYYGGLQFTQSTWKAYGGSGNPADASREEQIRIAEQLLAHQGPGAWPTCGAYL</sequence>
<name>A0A6I3L418_9NOCA</name>
<dbReference type="CDD" id="cd13925">
    <property type="entry name" value="RPF"/>
    <property type="match status" value="1"/>
</dbReference>
<dbReference type="InterPro" id="IPR010618">
    <property type="entry name" value="RPF"/>
</dbReference>
<proteinExistence type="inferred from homology"/>
<feature type="domain" description="Resuscitation-promoting factor core lysozyme-like" evidence="4">
    <location>
        <begin position="34"/>
        <end position="106"/>
    </location>
</feature>
<evidence type="ECO:0000256" key="3">
    <source>
        <dbReference type="SAM" id="SignalP"/>
    </source>
</evidence>
<gene>
    <name evidence="5" type="ORF">GLP40_25150</name>
</gene>
<dbReference type="Pfam" id="PF06737">
    <property type="entry name" value="Transglycosylas"/>
    <property type="match status" value="1"/>
</dbReference>
<evidence type="ECO:0000259" key="4">
    <source>
        <dbReference type="Pfam" id="PF06737"/>
    </source>
</evidence>
<dbReference type="GO" id="GO:0016787">
    <property type="term" value="F:hydrolase activity"/>
    <property type="evidence" value="ECO:0007669"/>
    <property type="project" value="UniProtKB-KW"/>
</dbReference>
<dbReference type="Proteomes" id="UP000432464">
    <property type="component" value="Unassembled WGS sequence"/>
</dbReference>
<comment type="caution">
    <text evidence="5">The sequence shown here is derived from an EMBL/GenBank/DDBJ whole genome shotgun (WGS) entry which is preliminary data.</text>
</comment>
<evidence type="ECO:0000313" key="5">
    <source>
        <dbReference type="EMBL" id="MTE16048.1"/>
    </source>
</evidence>
<comment type="similarity">
    <text evidence="1">Belongs to the transglycosylase family. Rpf subfamily.</text>
</comment>
<protein>
    <submittedName>
        <fullName evidence="5">Transglycosylase</fullName>
    </submittedName>
</protein>
<evidence type="ECO:0000256" key="2">
    <source>
        <dbReference type="ARBA" id="ARBA00022801"/>
    </source>
</evidence>
<evidence type="ECO:0000313" key="6">
    <source>
        <dbReference type="Proteomes" id="UP000432464"/>
    </source>
</evidence>
<dbReference type="InterPro" id="IPR023346">
    <property type="entry name" value="Lysozyme-like_dom_sf"/>
</dbReference>
<reference evidence="5 6" key="1">
    <citation type="submission" date="2019-11" db="EMBL/GenBank/DDBJ databases">
        <title>Nocardia sp. nov. CT2-14 isolated from soil.</title>
        <authorList>
            <person name="Kanchanasin P."/>
            <person name="Tanasupawat S."/>
            <person name="Yuki M."/>
            <person name="Kudo T."/>
        </authorList>
    </citation>
    <scope>NUCLEOTIDE SEQUENCE [LARGE SCALE GENOMIC DNA]</scope>
    <source>
        <strain evidence="5 6">CT2-14</strain>
    </source>
</reference>
<feature type="signal peptide" evidence="3">
    <location>
        <begin position="1"/>
        <end position="33"/>
    </location>
</feature>
<organism evidence="5 6">
    <name type="scientific">Nocardia aurantiaca</name>
    <dbReference type="NCBI Taxonomy" id="2675850"/>
    <lineage>
        <taxon>Bacteria</taxon>
        <taxon>Bacillati</taxon>
        <taxon>Actinomycetota</taxon>
        <taxon>Actinomycetes</taxon>
        <taxon>Mycobacteriales</taxon>
        <taxon>Nocardiaceae</taxon>
        <taxon>Nocardia</taxon>
    </lineage>
</organism>
<evidence type="ECO:0000256" key="1">
    <source>
        <dbReference type="ARBA" id="ARBA00010830"/>
    </source>
</evidence>
<dbReference type="AlphaFoldDB" id="A0A6I3L418"/>
<dbReference type="EMBL" id="WMBB01000012">
    <property type="protein sequence ID" value="MTE16048.1"/>
    <property type="molecule type" value="Genomic_DNA"/>
</dbReference>
<dbReference type="SUPFAM" id="SSF53955">
    <property type="entry name" value="Lysozyme-like"/>
    <property type="match status" value="1"/>
</dbReference>